<protein>
    <submittedName>
        <fullName evidence="4">Phage major capsid protein</fullName>
    </submittedName>
</protein>
<name>A0A502F2H4_9PROT</name>
<comment type="caution">
    <text evidence="4">The sequence shown here is derived from an EMBL/GenBank/DDBJ whole genome shotgun (WGS) entry which is preliminary data.</text>
</comment>
<evidence type="ECO:0000256" key="2">
    <source>
        <dbReference type="SAM" id="MobiDB-lite"/>
    </source>
</evidence>
<comment type="subcellular location">
    <subcellularLocation>
        <location evidence="1">Virion</location>
    </subcellularLocation>
</comment>
<gene>
    <name evidence="4" type="ORF">EAH89_27790</name>
</gene>
<sequence>MASSQYRPSRRHSRSGVPSVTLREMLERRSAIAAELRALNDKPSGDNGDLSREQRARWDAHKTELDTLEQRIDRQSTLDEAERRAAGTPLGGTGDRDFDRAFAGIGLLDTMRAQMGAADERAARARELSQEVERRSGRRAEGLFWDMRLGNAEQRVLTTALPSGGPGGNLIAADYRPEQFIDRLRNATVVRRLGARVLAGLTGGNVILPGLSKSVQAGWVAENSPFPVSDPEFNGVTLAPKHLGVITELSRNMLQQTSPDAEQLVRDDQARVLAEGLDVAAIAGTGTNNQPRGVLNTPGIGSVAIGANGGALTYDALADLIGAVDDANATGGNMAFLSNTKVRRAAGKLKDTAGNPLGLATVFQATPQAFTNAVPSTLTKGTGTNLSPVIYGNWSDLVIAFWSELDVLVNPYAEGPYSRGNVMVRTALTCDIGVRHPESFAAIKDIAA</sequence>
<dbReference type="Pfam" id="PF05065">
    <property type="entry name" value="Phage_capsid"/>
    <property type="match status" value="1"/>
</dbReference>
<dbReference type="Gene3D" id="3.30.2400.10">
    <property type="entry name" value="Major capsid protein gp5"/>
    <property type="match status" value="1"/>
</dbReference>
<feature type="region of interest" description="Disordered" evidence="2">
    <location>
        <begin position="1"/>
        <end position="22"/>
    </location>
</feature>
<accession>A0A502F2H4</accession>
<dbReference type="InterPro" id="IPR024455">
    <property type="entry name" value="Phage_capsid"/>
</dbReference>
<evidence type="ECO:0000313" key="4">
    <source>
        <dbReference type="EMBL" id="TPG44223.1"/>
    </source>
</evidence>
<dbReference type="AlphaFoldDB" id="A0A502F2H4"/>
<dbReference type="InterPro" id="IPR054612">
    <property type="entry name" value="Phage_capsid-like_C"/>
</dbReference>
<keyword evidence="5" id="KW-1185">Reference proteome</keyword>
<evidence type="ECO:0000259" key="3">
    <source>
        <dbReference type="Pfam" id="PF05065"/>
    </source>
</evidence>
<evidence type="ECO:0000313" key="5">
    <source>
        <dbReference type="Proteomes" id="UP000317078"/>
    </source>
</evidence>
<dbReference type="OrthoDB" id="9806592at2"/>
<proteinExistence type="predicted"/>
<dbReference type="SUPFAM" id="SSF56563">
    <property type="entry name" value="Major capsid protein gp5"/>
    <property type="match status" value="1"/>
</dbReference>
<organism evidence="4 5">
    <name type="scientific">Muricoccus nepalensis</name>
    <dbReference type="NCBI Taxonomy" id="1854500"/>
    <lineage>
        <taxon>Bacteria</taxon>
        <taxon>Pseudomonadati</taxon>
        <taxon>Pseudomonadota</taxon>
        <taxon>Alphaproteobacteria</taxon>
        <taxon>Acetobacterales</taxon>
        <taxon>Roseomonadaceae</taxon>
        <taxon>Muricoccus</taxon>
    </lineage>
</organism>
<dbReference type="EMBL" id="RCZP01000057">
    <property type="protein sequence ID" value="TPG44223.1"/>
    <property type="molecule type" value="Genomic_DNA"/>
</dbReference>
<feature type="region of interest" description="Disordered" evidence="2">
    <location>
        <begin position="36"/>
        <end position="72"/>
    </location>
</feature>
<feature type="compositionally biased region" description="Basic and acidic residues" evidence="2">
    <location>
        <begin position="38"/>
        <end position="72"/>
    </location>
</feature>
<dbReference type="NCBIfam" id="TIGR01554">
    <property type="entry name" value="major_cap_HK97"/>
    <property type="match status" value="1"/>
</dbReference>
<evidence type="ECO:0000256" key="1">
    <source>
        <dbReference type="ARBA" id="ARBA00004328"/>
    </source>
</evidence>
<dbReference type="Proteomes" id="UP000317078">
    <property type="component" value="Unassembled WGS sequence"/>
</dbReference>
<reference evidence="4 5" key="1">
    <citation type="journal article" date="2019" name="Environ. Microbiol.">
        <title>Species interactions and distinct microbial communities in high Arctic permafrost affected cryosols are associated with the CH4 and CO2 gas fluxes.</title>
        <authorList>
            <person name="Altshuler I."/>
            <person name="Hamel J."/>
            <person name="Turney S."/>
            <person name="Magnuson E."/>
            <person name="Levesque R."/>
            <person name="Greer C."/>
            <person name="Whyte L.G."/>
        </authorList>
    </citation>
    <scope>NUCLEOTIDE SEQUENCE [LARGE SCALE GENOMIC DNA]</scope>
    <source>
        <strain evidence="4 5">S9.3B</strain>
    </source>
</reference>
<feature type="domain" description="Phage capsid-like C-terminal" evidence="3">
    <location>
        <begin position="167"/>
        <end position="444"/>
    </location>
</feature>